<feature type="transmembrane region" description="Helical" evidence="2">
    <location>
        <begin position="27"/>
        <end position="49"/>
    </location>
</feature>
<dbReference type="RefSeq" id="WP_068569177.1">
    <property type="nucleotide sequence ID" value="NZ_LSRF01000001.1"/>
</dbReference>
<reference evidence="4" key="1">
    <citation type="submission" date="2016-02" db="EMBL/GenBank/DDBJ databases">
        <authorList>
            <person name="Wen L."/>
            <person name="He K."/>
            <person name="Yang H."/>
        </authorList>
    </citation>
    <scope>NUCLEOTIDE SEQUENCE [LARGE SCALE GENOMIC DNA]</scope>
    <source>
        <strain evidence="4">JCM 15929</strain>
    </source>
</reference>
<evidence type="ECO:0000256" key="2">
    <source>
        <dbReference type="SAM" id="Phobius"/>
    </source>
</evidence>
<name>A0A138AVV3_9ACTN</name>
<feature type="compositionally biased region" description="Acidic residues" evidence="1">
    <location>
        <begin position="107"/>
        <end position="116"/>
    </location>
</feature>
<dbReference type="AlphaFoldDB" id="A0A138AVV3"/>
<dbReference type="EMBL" id="LSRF01000001">
    <property type="protein sequence ID" value="KXP14563.1"/>
    <property type="molecule type" value="Genomic_DNA"/>
</dbReference>
<protein>
    <submittedName>
        <fullName evidence="3">Uncharacterized protein</fullName>
    </submittedName>
</protein>
<keyword evidence="2" id="KW-0472">Membrane</keyword>
<feature type="compositionally biased region" description="Basic and acidic residues" evidence="1">
    <location>
        <begin position="126"/>
        <end position="141"/>
    </location>
</feature>
<evidence type="ECO:0000313" key="4">
    <source>
        <dbReference type="Proteomes" id="UP000070258"/>
    </source>
</evidence>
<keyword evidence="2" id="KW-1133">Transmembrane helix</keyword>
<accession>A0A138AVV3</accession>
<proteinExistence type="predicted"/>
<comment type="caution">
    <text evidence="3">The sequence shown here is derived from an EMBL/GenBank/DDBJ whole genome shotgun (WGS) entry which is preliminary data.</text>
</comment>
<feature type="region of interest" description="Disordered" evidence="1">
    <location>
        <begin position="53"/>
        <end position="214"/>
    </location>
</feature>
<evidence type="ECO:0000256" key="1">
    <source>
        <dbReference type="SAM" id="MobiDB-lite"/>
    </source>
</evidence>
<evidence type="ECO:0000313" key="3">
    <source>
        <dbReference type="EMBL" id="KXP14563.1"/>
    </source>
</evidence>
<sequence length="214" mass="22286">MLLAALGATVIGFILLIVALITANLWLAIACVVVSVIGVVLLLGDVLTYRRGERDKADKASGESSGRGRGQRSGGAWSPGDRAADDTDGAGGPVAEKATAPAAGASDESEAAEPVDDAAREAGTVGHEEFGRHDGPDDDARPTAQFAVGPLSGPTGWEHESPADTDDESTRGLFAPGKYDPDMTDQIPQIRIDQAWGTEWTPPQEPESDDPDKK</sequence>
<gene>
    <name evidence="3" type="ORF">AXK60_01260</name>
</gene>
<organism evidence="3 4">
    <name type="scientific">Tsukamurella pseudospumae</name>
    <dbReference type="NCBI Taxonomy" id="239498"/>
    <lineage>
        <taxon>Bacteria</taxon>
        <taxon>Bacillati</taxon>
        <taxon>Actinomycetota</taxon>
        <taxon>Actinomycetes</taxon>
        <taxon>Mycobacteriales</taxon>
        <taxon>Tsukamurellaceae</taxon>
        <taxon>Tsukamurella</taxon>
    </lineage>
</organism>
<keyword evidence="2" id="KW-0812">Transmembrane</keyword>
<dbReference type="STRING" id="239498.AXK60_01260"/>
<feature type="transmembrane region" description="Helical" evidence="2">
    <location>
        <begin position="5"/>
        <end position="21"/>
    </location>
</feature>
<dbReference type="Proteomes" id="UP000070258">
    <property type="component" value="Unassembled WGS sequence"/>
</dbReference>